<evidence type="ECO:0000256" key="2">
    <source>
        <dbReference type="ARBA" id="ARBA00022448"/>
    </source>
</evidence>
<dbReference type="InterPro" id="IPR028082">
    <property type="entry name" value="Peripla_BP_I"/>
</dbReference>
<reference evidence="7 8" key="1">
    <citation type="submission" date="2018-11" db="EMBL/GenBank/DDBJ databases">
        <authorList>
            <person name="Li F."/>
        </authorList>
    </citation>
    <scope>NUCLEOTIDE SEQUENCE [LARGE SCALE GENOMIC DNA]</scope>
    <source>
        <strain evidence="7 8">YS17T</strain>
    </source>
</reference>
<feature type="domain" description="Leucine-binding protein" evidence="6">
    <location>
        <begin position="44"/>
        <end position="383"/>
    </location>
</feature>
<keyword evidence="3 5" id="KW-0732">Signal</keyword>
<dbReference type="InterPro" id="IPR028081">
    <property type="entry name" value="Leu-bd"/>
</dbReference>
<dbReference type="PROSITE" id="PS51257">
    <property type="entry name" value="PROKAR_LIPOPROTEIN"/>
    <property type="match status" value="1"/>
</dbReference>
<comment type="caution">
    <text evidence="7">The sequence shown here is derived from an EMBL/GenBank/DDBJ whole genome shotgun (WGS) entry which is preliminary data.</text>
</comment>
<evidence type="ECO:0000256" key="1">
    <source>
        <dbReference type="ARBA" id="ARBA00010062"/>
    </source>
</evidence>
<sequence>MTSIRSTRGWQRARFAAVSAAVATVLAGCAGGVGGSGDDASGDTLKFGLLAPFSGSESAFGEYMKNGAQMAVDEINADGGIDGKEIELVTEDDACDATTAVSAANKLVSQGIVASVGGYCSGATLPTLPIFLQAEVPMVIPAANSNALPESDQENVFLINGTGTQQAEAAVKFAQKEGATKVAVIDDSTDYSVDLADSFAEQASEAGLEIVEDATVTPKEKDYAAEANKIVGSGADFVYWTGYYQEGALINRQAKDAGYEGTFLVGDGSVDASFAEITGEGYTENVYGTFTQTPDMLEGAGDWIAEYKEKFGAEPGPYSTQSYDAVRVAAEAIKEAGTTDMAEVVDALHGLDGFETFAGPLTFTDQGTREQGGFAIVTIGDDGTFVLHDDLLDD</sequence>
<dbReference type="CDD" id="cd06342">
    <property type="entry name" value="PBP1_ABC_LIVBP-like"/>
    <property type="match status" value="1"/>
</dbReference>
<dbReference type="GO" id="GO:0006865">
    <property type="term" value="P:amino acid transport"/>
    <property type="evidence" value="ECO:0007669"/>
    <property type="project" value="UniProtKB-KW"/>
</dbReference>
<keyword evidence="2" id="KW-0813">Transport</keyword>
<dbReference type="AlphaFoldDB" id="A0A3N6ZLI5"/>
<dbReference type="OrthoDB" id="7337537at2"/>
<name>A0A3N6ZLI5_9ACTN</name>
<dbReference type="InterPro" id="IPR051010">
    <property type="entry name" value="BCAA_transport"/>
</dbReference>
<evidence type="ECO:0000313" key="7">
    <source>
        <dbReference type="EMBL" id="RQN07877.1"/>
    </source>
</evidence>
<dbReference type="SUPFAM" id="SSF53822">
    <property type="entry name" value="Periplasmic binding protein-like I"/>
    <property type="match status" value="1"/>
</dbReference>
<comment type="similarity">
    <text evidence="1">Belongs to the leucine-binding protein family.</text>
</comment>
<dbReference type="PANTHER" id="PTHR30483:SF6">
    <property type="entry name" value="PERIPLASMIC BINDING PROTEIN OF ABC TRANSPORTER FOR NATURAL AMINO ACIDS"/>
    <property type="match status" value="1"/>
</dbReference>
<dbReference type="InterPro" id="IPR000709">
    <property type="entry name" value="Leu_Ile_Val-bd"/>
</dbReference>
<gene>
    <name evidence="7" type="ORF">EHW97_08970</name>
</gene>
<dbReference type="EMBL" id="RQJX01000010">
    <property type="protein sequence ID" value="RQN07877.1"/>
    <property type="molecule type" value="Genomic_DNA"/>
</dbReference>
<keyword evidence="4" id="KW-0029">Amino-acid transport</keyword>
<evidence type="ECO:0000259" key="6">
    <source>
        <dbReference type="Pfam" id="PF13458"/>
    </source>
</evidence>
<dbReference type="PANTHER" id="PTHR30483">
    <property type="entry name" value="LEUCINE-SPECIFIC-BINDING PROTEIN"/>
    <property type="match status" value="1"/>
</dbReference>
<feature type="chain" id="PRO_5039267044" evidence="5">
    <location>
        <begin position="28"/>
        <end position="394"/>
    </location>
</feature>
<accession>A0A3N6ZLI5</accession>
<dbReference type="PRINTS" id="PR00337">
    <property type="entry name" value="LEUILEVALBP"/>
</dbReference>
<proteinExistence type="inferred from homology"/>
<dbReference type="RefSeq" id="WP_124236827.1">
    <property type="nucleotide sequence ID" value="NZ_JBHUFI010000019.1"/>
</dbReference>
<evidence type="ECO:0000256" key="5">
    <source>
        <dbReference type="SAM" id="SignalP"/>
    </source>
</evidence>
<evidence type="ECO:0000256" key="3">
    <source>
        <dbReference type="ARBA" id="ARBA00022729"/>
    </source>
</evidence>
<feature type="signal peptide" evidence="5">
    <location>
        <begin position="1"/>
        <end position="27"/>
    </location>
</feature>
<protein>
    <submittedName>
        <fullName evidence="7">Branched-chain amino acid ABC transporter substrate-binding protein</fullName>
    </submittedName>
</protein>
<keyword evidence="8" id="KW-1185">Reference proteome</keyword>
<dbReference type="Proteomes" id="UP000275225">
    <property type="component" value="Unassembled WGS sequence"/>
</dbReference>
<evidence type="ECO:0000256" key="4">
    <source>
        <dbReference type="ARBA" id="ARBA00022970"/>
    </source>
</evidence>
<organism evidence="7 8">
    <name type="scientific">Aeromicrobium camelliae</name>
    <dbReference type="NCBI Taxonomy" id="1538144"/>
    <lineage>
        <taxon>Bacteria</taxon>
        <taxon>Bacillati</taxon>
        <taxon>Actinomycetota</taxon>
        <taxon>Actinomycetes</taxon>
        <taxon>Propionibacteriales</taxon>
        <taxon>Nocardioidaceae</taxon>
        <taxon>Aeromicrobium</taxon>
    </lineage>
</organism>
<dbReference type="Pfam" id="PF13458">
    <property type="entry name" value="Peripla_BP_6"/>
    <property type="match status" value="1"/>
</dbReference>
<dbReference type="Gene3D" id="3.40.50.2300">
    <property type="match status" value="2"/>
</dbReference>
<evidence type="ECO:0000313" key="8">
    <source>
        <dbReference type="Proteomes" id="UP000275225"/>
    </source>
</evidence>